<sequence length="509" mass="56534">MEWVVPLVISSVRLVVIFMLLVANVAALVRISTYPKYTRGSRVYELISFNTILCLNLIYLVVIWTPFTLLAFRHDLVNQHKDNVVDDNLQFSGLTDDGEGLQEFIVEYIDIRNDQVVAEETEELLRVARATQEMQNGFNVLPGLNSDLILKAISNYSSQPSKEPSSQETAEHSYGRWNTDIQDLETSSFAYSLALTGIFRLIVSRRTLWRPSRPLGLALGLALGSLILVMLPVLTTGLIRYIGKTAPHLALHKPEVTEAGYTIRNIICDVHITEAYVLSLFLEWAAVCTLAITALVLSFTLVPAKNKEGSDVHMEGSNCNVETLARDLVLVLGASWAWPLKPLLALILYCQYGPHWTNLVCSLANVVVAIPVVFIPLAIFLSRPRKNVDQTPIGIISVSHEVVTEDVSVKDKPDVAVSRGACNTSGKKFSEDNIKTVEIEGTCDLHIEIVDTEITGAENTITNYASPEQKDKNIIRDNLKFYLGTDILNRKNTEDDECMILSADSDSEV</sequence>
<dbReference type="Proteomes" id="UP001445076">
    <property type="component" value="Unassembled WGS sequence"/>
</dbReference>
<dbReference type="AlphaFoldDB" id="A0AAW0X7Q3"/>
<proteinExistence type="predicted"/>
<dbReference type="EMBL" id="JARKIK010000048">
    <property type="protein sequence ID" value="KAK8735216.1"/>
    <property type="molecule type" value="Genomic_DNA"/>
</dbReference>
<keyword evidence="1" id="KW-0472">Membrane</keyword>
<reference evidence="2 3" key="1">
    <citation type="journal article" date="2024" name="BMC Genomics">
        <title>Genome assembly of redclaw crayfish (Cherax quadricarinatus) provides insights into its immune adaptation and hypoxia tolerance.</title>
        <authorList>
            <person name="Liu Z."/>
            <person name="Zheng J."/>
            <person name="Li H."/>
            <person name="Fang K."/>
            <person name="Wang S."/>
            <person name="He J."/>
            <person name="Zhou D."/>
            <person name="Weng S."/>
            <person name="Chi M."/>
            <person name="Gu Z."/>
            <person name="He J."/>
            <person name="Li F."/>
            <person name="Wang M."/>
        </authorList>
    </citation>
    <scope>NUCLEOTIDE SEQUENCE [LARGE SCALE GENOMIC DNA]</scope>
    <source>
        <strain evidence="2">ZL_2023a</strain>
    </source>
</reference>
<keyword evidence="1" id="KW-0812">Transmembrane</keyword>
<feature type="transmembrane region" description="Helical" evidence="1">
    <location>
        <begin position="328"/>
        <end position="349"/>
    </location>
</feature>
<feature type="transmembrane region" description="Helical" evidence="1">
    <location>
        <begin position="215"/>
        <end position="242"/>
    </location>
</feature>
<feature type="transmembrane region" description="Helical" evidence="1">
    <location>
        <begin position="355"/>
        <end position="381"/>
    </location>
</feature>
<keyword evidence="3" id="KW-1185">Reference proteome</keyword>
<feature type="transmembrane region" description="Helical" evidence="1">
    <location>
        <begin position="284"/>
        <end position="304"/>
    </location>
</feature>
<evidence type="ECO:0000313" key="2">
    <source>
        <dbReference type="EMBL" id="KAK8735216.1"/>
    </source>
</evidence>
<feature type="transmembrane region" description="Helical" evidence="1">
    <location>
        <begin position="43"/>
        <end position="67"/>
    </location>
</feature>
<feature type="transmembrane region" description="Helical" evidence="1">
    <location>
        <begin position="186"/>
        <end position="203"/>
    </location>
</feature>
<feature type="transmembrane region" description="Helical" evidence="1">
    <location>
        <begin position="12"/>
        <end position="31"/>
    </location>
</feature>
<evidence type="ECO:0000313" key="3">
    <source>
        <dbReference type="Proteomes" id="UP001445076"/>
    </source>
</evidence>
<gene>
    <name evidence="2" type="ORF">OTU49_005563</name>
</gene>
<name>A0AAW0X7Q3_CHEQU</name>
<evidence type="ECO:0000256" key="1">
    <source>
        <dbReference type="SAM" id="Phobius"/>
    </source>
</evidence>
<comment type="caution">
    <text evidence="2">The sequence shown here is derived from an EMBL/GenBank/DDBJ whole genome shotgun (WGS) entry which is preliminary data.</text>
</comment>
<keyword evidence="1" id="KW-1133">Transmembrane helix</keyword>
<accession>A0AAW0X7Q3</accession>
<protein>
    <submittedName>
        <fullName evidence="2">Uncharacterized protein</fullName>
    </submittedName>
</protein>
<organism evidence="2 3">
    <name type="scientific">Cherax quadricarinatus</name>
    <name type="common">Australian red claw crayfish</name>
    <dbReference type="NCBI Taxonomy" id="27406"/>
    <lineage>
        <taxon>Eukaryota</taxon>
        <taxon>Metazoa</taxon>
        <taxon>Ecdysozoa</taxon>
        <taxon>Arthropoda</taxon>
        <taxon>Crustacea</taxon>
        <taxon>Multicrustacea</taxon>
        <taxon>Malacostraca</taxon>
        <taxon>Eumalacostraca</taxon>
        <taxon>Eucarida</taxon>
        <taxon>Decapoda</taxon>
        <taxon>Pleocyemata</taxon>
        <taxon>Astacidea</taxon>
        <taxon>Parastacoidea</taxon>
        <taxon>Parastacidae</taxon>
        <taxon>Cherax</taxon>
    </lineage>
</organism>